<accession>A0ACC2IDY5</accession>
<dbReference type="Proteomes" id="UP001153331">
    <property type="component" value="Unassembled WGS sequence"/>
</dbReference>
<reference evidence="1" key="1">
    <citation type="submission" date="2022-11" db="EMBL/GenBank/DDBJ databases">
        <title>Genome Sequence of Boeremia exigua.</title>
        <authorList>
            <person name="Buettner E."/>
        </authorList>
    </citation>
    <scope>NUCLEOTIDE SEQUENCE</scope>
    <source>
        <strain evidence="1">CU02</strain>
    </source>
</reference>
<comment type="caution">
    <text evidence="1">The sequence shown here is derived from an EMBL/GenBank/DDBJ whole genome shotgun (WGS) entry which is preliminary data.</text>
</comment>
<evidence type="ECO:0000313" key="1">
    <source>
        <dbReference type="EMBL" id="KAJ8113415.1"/>
    </source>
</evidence>
<gene>
    <name evidence="1" type="ORF">OPT61_g4448</name>
</gene>
<name>A0ACC2IDY5_9PLEO</name>
<evidence type="ECO:0000313" key="2">
    <source>
        <dbReference type="Proteomes" id="UP001153331"/>
    </source>
</evidence>
<organism evidence="1 2">
    <name type="scientific">Boeremia exigua</name>
    <dbReference type="NCBI Taxonomy" id="749465"/>
    <lineage>
        <taxon>Eukaryota</taxon>
        <taxon>Fungi</taxon>
        <taxon>Dikarya</taxon>
        <taxon>Ascomycota</taxon>
        <taxon>Pezizomycotina</taxon>
        <taxon>Dothideomycetes</taxon>
        <taxon>Pleosporomycetidae</taxon>
        <taxon>Pleosporales</taxon>
        <taxon>Pleosporineae</taxon>
        <taxon>Didymellaceae</taxon>
        <taxon>Boeremia</taxon>
    </lineage>
</organism>
<proteinExistence type="predicted"/>
<sequence length="262" mass="30860">MSTAKLKHHKSQDTSGFSTVALASMPGFYLFSRLPLELRQRIWELAMEPREVAVGRCLIRRRRSPTAFPATMLSCTEAWSHPRPFYTKSFPTGTPPQFSWINFDIDTVYCNLQELACCDDELPLMQRLIVECHDSDWFYYECTHRLYLAIALETVTILHLNYGAVEEGWWREYDDILQRWYYRDDSVGFYTKVISVNDPSSFEVNSKNFLKIEREWRRNNPPPPEECPDYQVSDSDDDVDAEWRHRMGYQHVDGCNCPSRRV</sequence>
<keyword evidence="2" id="KW-1185">Reference proteome</keyword>
<protein>
    <submittedName>
        <fullName evidence="1">Uncharacterized protein</fullName>
    </submittedName>
</protein>
<dbReference type="EMBL" id="JAPHNI010000255">
    <property type="protein sequence ID" value="KAJ8113415.1"/>
    <property type="molecule type" value="Genomic_DNA"/>
</dbReference>